<gene>
    <name evidence="6" type="ORF">Poli38472_004185</name>
</gene>
<keyword evidence="7" id="KW-1185">Reference proteome</keyword>
<evidence type="ECO:0000313" key="7">
    <source>
        <dbReference type="Proteomes" id="UP000794436"/>
    </source>
</evidence>
<keyword evidence="3" id="KW-0175">Coiled coil</keyword>
<dbReference type="EMBL" id="SPLM01000036">
    <property type="protein sequence ID" value="TMW66420.1"/>
    <property type="molecule type" value="Genomic_DNA"/>
</dbReference>
<dbReference type="Gene3D" id="3.80.10.10">
    <property type="entry name" value="Ribonuclease Inhibitor"/>
    <property type="match status" value="1"/>
</dbReference>
<evidence type="ECO:0000256" key="4">
    <source>
        <dbReference type="SAM" id="MobiDB-lite"/>
    </source>
</evidence>
<accession>A0A8K1FJU3</accession>
<dbReference type="OrthoDB" id="1922977at2759"/>
<feature type="region of interest" description="Disordered" evidence="4">
    <location>
        <begin position="1753"/>
        <end position="1775"/>
    </location>
</feature>
<dbReference type="PANTHER" id="PTHR48051:SF1">
    <property type="entry name" value="RAS SUPPRESSOR PROTEIN 1"/>
    <property type="match status" value="1"/>
</dbReference>
<name>A0A8K1FJU3_PYTOL</name>
<dbReference type="GO" id="GO:0005737">
    <property type="term" value="C:cytoplasm"/>
    <property type="evidence" value="ECO:0007669"/>
    <property type="project" value="TreeGrafter"/>
</dbReference>
<dbReference type="PROSITE" id="PS51450">
    <property type="entry name" value="LRR"/>
    <property type="match status" value="1"/>
</dbReference>
<feature type="domain" description="Putative zinc-finger" evidence="5">
    <location>
        <begin position="455"/>
        <end position="475"/>
    </location>
</feature>
<dbReference type="InterPro" id="IPR003591">
    <property type="entry name" value="Leu-rich_rpt_typical-subtyp"/>
</dbReference>
<evidence type="ECO:0000259" key="5">
    <source>
        <dbReference type="Pfam" id="PF10650"/>
    </source>
</evidence>
<evidence type="ECO:0000256" key="3">
    <source>
        <dbReference type="SAM" id="Coils"/>
    </source>
</evidence>
<organism evidence="6 7">
    <name type="scientific">Pythium oligandrum</name>
    <name type="common">Mycoparasitic fungus</name>
    <dbReference type="NCBI Taxonomy" id="41045"/>
    <lineage>
        <taxon>Eukaryota</taxon>
        <taxon>Sar</taxon>
        <taxon>Stramenopiles</taxon>
        <taxon>Oomycota</taxon>
        <taxon>Peronosporomycetes</taxon>
        <taxon>Pythiales</taxon>
        <taxon>Pythiaceae</taxon>
        <taxon>Pythium</taxon>
    </lineage>
</organism>
<dbReference type="Pfam" id="PF13855">
    <property type="entry name" value="LRR_8"/>
    <property type="match status" value="1"/>
</dbReference>
<dbReference type="SMART" id="SM00369">
    <property type="entry name" value="LRR_TYP"/>
    <property type="match status" value="3"/>
</dbReference>
<feature type="compositionally biased region" description="Polar residues" evidence="4">
    <location>
        <begin position="523"/>
        <end position="533"/>
    </location>
</feature>
<protein>
    <recommendedName>
        <fullName evidence="5">Putative zinc-finger domain-containing protein</fullName>
    </recommendedName>
</protein>
<feature type="region of interest" description="Disordered" evidence="4">
    <location>
        <begin position="55"/>
        <end position="106"/>
    </location>
</feature>
<evidence type="ECO:0000256" key="2">
    <source>
        <dbReference type="ARBA" id="ARBA00022737"/>
    </source>
</evidence>
<feature type="coiled-coil region" evidence="3">
    <location>
        <begin position="6"/>
        <end position="33"/>
    </location>
</feature>
<feature type="compositionally biased region" description="Basic and acidic residues" evidence="4">
    <location>
        <begin position="91"/>
        <end position="106"/>
    </location>
</feature>
<evidence type="ECO:0000313" key="6">
    <source>
        <dbReference type="EMBL" id="TMW66420.1"/>
    </source>
</evidence>
<dbReference type="InterPro" id="IPR019607">
    <property type="entry name" value="Putative_zinc-finger_domain"/>
</dbReference>
<evidence type="ECO:0000256" key="1">
    <source>
        <dbReference type="ARBA" id="ARBA00022614"/>
    </source>
</evidence>
<sequence>MASTALSDGEMDVERLQTELLRMESERSMWEAKRAERDARKRALDAILAETDVANCDPKPEMTPSDNSECVMGMDRKSVGECASGSPGNSNEDRQRQQQAELKRLEEQTRALLKKQQQAVSALTSQLRTLRQTEQSASSGGVKRRRPEEIPIHKASKKSPSQRSSPHAKAIAPPVVVYPEFVKASDLPDGDDRLSVLFRLVSRHFLQTGEKMPMRTLRQHYAQYTGQDASSVDATVAEDTSNRVSAFLLDPPKSAQAKAKNYDKEDNGNEDAGEIVSHVWSPAHPSYPSLALGFDGNDAASRIARWIAQEKHVLEEVVQAVSQSSSSVTNAEQLAYFSRSRVFVDETTDRKLRQVPCLDDVPAPVAQIAALDIYSSRADFKALPQLASVFKRLEERLLESDLSSLDVRHNSDSLAQMDSRFNRPFVLEEESVMPQIKKSGEIQAGSKRSDPMKVLCMFELGGTCNDDNCPYQHMRDLDDKEGPRGKSTATRGLSLPENLKSIHHFLQLRADISKGWPSISALFSSPDQPNNDPTVRERAGGIGADDETPAPSTESSTVDEFMALGSPPSSPVELANLNQASKLGSLSSRYYASDGEVSELDVLKERVKEEPNDVNSWVRLALSVLRLDVPINDDTSRMDEASYLCGELDVLHKLLYAESPGEQFDEDRVKESLHTLSRALEVEANAYSEVLWYLYLRLGRLLPDRKLEDEIEMAEVALKFLPGSVRLWRMYLSVCASSESLETVTSSFVGLAQYIAVDAVTKARSSERSFSTLLCDIIIQICAKFCRAGASDRAIEVVNAFLTPEARTDGAWQTGVLTKIVVDDLVVLALIGLRLVVLKELPLWLEARGFADDPIDPSTLMLSFSSVQCRLRHKHKCHVQADLRSARRIYEECQLLNVTGATMKAMVALRYSWVVLLAATDCDVETQRSLKAVAEDECRQVDRSPRLLVALVEIARQQYQDEAFAQELLKAMIRHPQEDDSWAWYGEAVHCFLLHSQHFTDSMSPAWMSNDFPAPVEIVSGLARCVGVPLSPETIAAVSSDISAATQQAFLDESLPKLLNDVTDAMFSTTDEDASLQTCYVLLSVCQLLSRLKEPAQGIEALDSVLAKRRFHDLPLSCRRVMWAVRFVLQSDAATRDSAQIREFPALLRRYLVDCSASVASRTAVSRRLGQLVAALPVEEVLPTGIFMGLEPPRYVSSALDIELLHLCLASVPAHERSHLFAQFHSFFYSNPEFTLMFFEHASLEGDRRWVRQQLRQYLLQQSSVVDPRMLRALTVVEVRSKNVGSLVQVLRHRIQRNPLDLDVWRVAAIMEILFGESISTRAEELSAALLKTEGVRLRTNLFGDKELAGALSSHAKPLPEVDLTTTSLNWSGFRLSRVPNAAFWFEHVENLNLSGNILAEIPPAICQLQRLRVIDVSRNALVSLPASIGQLSCLEELYASHNNLSSIPNAMYDLLVVLRKLDLRFNAFPSLSPRILRLKRLEDLLIAHNTITWAAFQSIASKLEHCRVDIKPMPDNPSTAVGQAEIIMVQSPPVSESAPVPKNNQDIMSSSEAQSLLAGDTESVSPTEVTQEPTTNAVQEQSMEEAQAAPEGEERQDQQGQARNSEELVPEVMMVDSDSADNTGDDQSGSKSEDTICVDTAESESDDEVEFIGTSVPLLRTKASGGSLKPSSPTIQAPSANQMTHDRAQLLRAQQPDEWLQYVATNVAFRRNLKSCTLCCAPNLKGMNQRFNAMVLCPDCIKDIIKVIEKQQDGKAHQTAEEAKEDMQSSGSMS</sequence>
<dbReference type="Pfam" id="PF10650">
    <property type="entry name" value="zf-C3H1"/>
    <property type="match status" value="1"/>
</dbReference>
<proteinExistence type="predicted"/>
<feature type="compositionally biased region" description="Basic and acidic residues" evidence="4">
    <location>
        <begin position="1753"/>
        <end position="1768"/>
    </location>
</feature>
<feature type="compositionally biased region" description="Polar residues" evidence="4">
    <location>
        <begin position="1563"/>
        <end position="1582"/>
    </location>
</feature>
<feature type="compositionally biased region" description="Polar residues" evidence="4">
    <location>
        <begin position="126"/>
        <end position="139"/>
    </location>
</feature>
<comment type="caution">
    <text evidence="6">The sequence shown here is derived from an EMBL/GenBank/DDBJ whole genome shotgun (WGS) entry which is preliminary data.</text>
</comment>
<dbReference type="Proteomes" id="UP000794436">
    <property type="component" value="Unassembled WGS sequence"/>
</dbReference>
<feature type="region of interest" description="Disordered" evidence="4">
    <location>
        <begin position="126"/>
        <end position="171"/>
    </location>
</feature>
<keyword evidence="1" id="KW-0433">Leucine-rich repeat</keyword>
<dbReference type="InterPro" id="IPR050216">
    <property type="entry name" value="LRR_domain-containing"/>
</dbReference>
<feature type="region of interest" description="Disordered" evidence="4">
    <location>
        <begin position="523"/>
        <end position="556"/>
    </location>
</feature>
<dbReference type="PANTHER" id="PTHR48051">
    <property type="match status" value="1"/>
</dbReference>
<keyword evidence="2" id="KW-0677">Repeat</keyword>
<reference evidence="6" key="1">
    <citation type="submission" date="2019-03" db="EMBL/GenBank/DDBJ databases">
        <title>Long read genome sequence of the mycoparasitic Pythium oligandrum ATCC 38472 isolated from sugarbeet rhizosphere.</title>
        <authorList>
            <person name="Gaulin E."/>
        </authorList>
    </citation>
    <scope>NUCLEOTIDE SEQUENCE</scope>
    <source>
        <strain evidence="6">ATCC 38472_TT</strain>
    </source>
</reference>
<dbReference type="InterPro" id="IPR032675">
    <property type="entry name" value="LRR_dom_sf"/>
</dbReference>
<dbReference type="SUPFAM" id="SSF52058">
    <property type="entry name" value="L domain-like"/>
    <property type="match status" value="1"/>
</dbReference>
<dbReference type="InterPro" id="IPR001611">
    <property type="entry name" value="Leu-rich_rpt"/>
</dbReference>
<feature type="region of interest" description="Disordered" evidence="4">
    <location>
        <begin position="1553"/>
        <end position="1609"/>
    </location>
</feature>